<keyword evidence="5" id="KW-0862">Zinc</keyword>
<reference evidence="14" key="2">
    <citation type="submission" date="2007-04" db="EMBL/GenBank/DDBJ databases">
        <title>Complete genome sequence of the nitrogen-fixing bacterium Azorhizobium caulinodans ORS571.</title>
        <authorList>
            <person name="Lee K.B."/>
            <person name="Backer P.D."/>
            <person name="Aono T."/>
            <person name="Liu C.T."/>
            <person name="Suzuki S."/>
            <person name="Suzuki T."/>
            <person name="Kaneko T."/>
            <person name="Yamada M."/>
            <person name="Tabata S."/>
            <person name="Kupfer D.M."/>
            <person name="Najar F.Z."/>
            <person name="Wiley G.B."/>
            <person name="Roe B."/>
            <person name="Binnewies T."/>
            <person name="Ussery D."/>
            <person name="Vereecke D."/>
            <person name="Gevers D."/>
            <person name="Holsters M."/>
            <person name="Oyaizu H."/>
        </authorList>
    </citation>
    <scope>NUCLEOTIDE SEQUENCE [LARGE SCALE GENOMIC DNA]</scope>
    <source>
        <strain evidence="14">ATCC 43989 / DSM 5975 / JCM 20966 / LMG 6465 / NBRC 14845 / NCIMB 13405 / ORS 571</strain>
    </source>
</reference>
<name>A8IIV5_AZOC5</name>
<feature type="transmembrane region" description="Helical" evidence="10">
    <location>
        <begin position="199"/>
        <end position="224"/>
    </location>
</feature>
<dbReference type="Proteomes" id="UP000000270">
    <property type="component" value="Chromosome"/>
</dbReference>
<comment type="similarity">
    <text evidence="2">Belongs to the cation diffusion facilitator (CDF) transporter (TC 2.A.4) family. SLC30A subfamily.</text>
</comment>
<keyword evidence="7" id="KW-0406">Ion transport</keyword>
<evidence type="ECO:0000256" key="9">
    <source>
        <dbReference type="SAM" id="MobiDB-lite"/>
    </source>
</evidence>
<reference evidence="13 14" key="4">
    <citation type="journal article" date="2009" name="Appl. Environ. Microbiol.">
        <title>Comparative genome-wide transcriptional profiling of Azorhizobium caulinodans ORS571 grown under free-living and symbiotic conditions.</title>
        <authorList>
            <person name="Tsukada S."/>
            <person name="Aono T."/>
            <person name="Akiba N."/>
            <person name="Lee KB."/>
            <person name="Liu CT."/>
            <person name="Toyazaki H."/>
            <person name="Oyaizu H."/>
        </authorList>
    </citation>
    <scope>NUCLEOTIDE SEQUENCE [LARGE SCALE GENOMIC DNA]</scope>
    <source>
        <strain evidence="14">ATCC 43989 / DSM 5975 / JCM 20966 / LMG 6465 / NBRC 14845 / NCIMB 13405 / ORS 571</strain>
    </source>
</reference>
<evidence type="ECO:0000259" key="11">
    <source>
        <dbReference type="Pfam" id="PF01545"/>
    </source>
</evidence>
<gene>
    <name evidence="13" type="ordered locus">AZC_3457</name>
</gene>
<dbReference type="InterPro" id="IPR002524">
    <property type="entry name" value="Cation_efflux"/>
</dbReference>
<dbReference type="eggNOG" id="COG1230">
    <property type="taxonomic scope" value="Bacteria"/>
</dbReference>
<dbReference type="SUPFAM" id="SSF160240">
    <property type="entry name" value="Cation efflux protein cytoplasmic domain-like"/>
    <property type="match status" value="1"/>
</dbReference>
<proteinExistence type="inferred from homology"/>
<feature type="region of interest" description="Disordered" evidence="9">
    <location>
        <begin position="1"/>
        <end position="54"/>
    </location>
</feature>
<keyword evidence="14" id="KW-1185">Reference proteome</keyword>
<reference evidence="13 14" key="3">
    <citation type="journal article" date="2008" name="BMC Genomics">
        <title>The genome of the versatile nitrogen fixer Azorhizobium caulinodans ORS571.</title>
        <authorList>
            <person name="Lee KB."/>
            <person name="Backer P.D."/>
            <person name="Aono T."/>
            <person name="Liu CT."/>
            <person name="Suzuki S."/>
            <person name="Suzuki T."/>
            <person name="Kaneko T."/>
            <person name="Yamada M."/>
            <person name="Tabata S."/>
            <person name="Kupfer D.M."/>
            <person name="Najar F.Z."/>
            <person name="Wiley G.B."/>
            <person name="Roe B."/>
            <person name="Binnewies T.T."/>
            <person name="Ussery D.W."/>
            <person name="D'Haeze W."/>
            <person name="Herder J.D."/>
            <person name="Gevers D."/>
            <person name="Vereecke D."/>
            <person name="Holsters M."/>
            <person name="Oyaizu H."/>
        </authorList>
    </citation>
    <scope>NUCLEOTIDE SEQUENCE [LARGE SCALE GENOMIC DNA]</scope>
    <source>
        <strain evidence="14">ATCC 43989 / DSM 5975 / JCM 20966 / LMG 6465 / NBRC 14845 / NCIMB 13405 / ORS 571</strain>
    </source>
</reference>
<dbReference type="InterPro" id="IPR027470">
    <property type="entry name" value="Cation_efflux_CTD"/>
</dbReference>
<feature type="transmembrane region" description="Helical" evidence="10">
    <location>
        <begin position="126"/>
        <end position="150"/>
    </location>
</feature>
<evidence type="ECO:0000256" key="5">
    <source>
        <dbReference type="ARBA" id="ARBA00022906"/>
    </source>
</evidence>
<dbReference type="Pfam" id="PF16916">
    <property type="entry name" value="ZT_dimer"/>
    <property type="match status" value="1"/>
</dbReference>
<dbReference type="PANTHER" id="PTHR11562:SF17">
    <property type="entry name" value="RE54080P-RELATED"/>
    <property type="match status" value="1"/>
</dbReference>
<dbReference type="GO" id="GO:0005385">
    <property type="term" value="F:zinc ion transmembrane transporter activity"/>
    <property type="evidence" value="ECO:0007669"/>
    <property type="project" value="TreeGrafter"/>
</dbReference>
<reference evidence="13 14" key="6">
    <citation type="journal article" date="2011" name="Appl. Environ. Microbiol.">
        <title>Involvement of the azorhizobial chromosome partition gene (parA) in the onset of bacteroid differentiation during Sesbania rostrata stem nodule development.</title>
        <authorList>
            <person name="Liu CT."/>
            <person name="Lee KB."/>
            <person name="Wang YS."/>
            <person name="Peng MH."/>
            <person name="Lee KT."/>
            <person name="Suzuki S."/>
            <person name="Suzuki T."/>
            <person name="Oyaizu H."/>
        </authorList>
    </citation>
    <scope>NUCLEOTIDE SEQUENCE [LARGE SCALE GENOMIC DNA]</scope>
    <source>
        <strain evidence="14">ATCC 43989 / DSM 5975 / JCM 20966 / LMG 6465 / NBRC 14845 / NCIMB 13405 / ORS 571</strain>
    </source>
</reference>
<accession>A8IIV5</accession>
<comment type="subcellular location">
    <subcellularLocation>
        <location evidence="1">Membrane</location>
        <topology evidence="1">Multi-pass membrane protein</topology>
    </subcellularLocation>
</comment>
<evidence type="ECO:0000256" key="3">
    <source>
        <dbReference type="ARBA" id="ARBA00022448"/>
    </source>
</evidence>
<dbReference type="Pfam" id="PF01545">
    <property type="entry name" value="Cation_efflux"/>
    <property type="match status" value="1"/>
</dbReference>
<dbReference type="InterPro" id="IPR050681">
    <property type="entry name" value="CDF/SLC30A"/>
</dbReference>
<dbReference type="InterPro" id="IPR027469">
    <property type="entry name" value="Cation_efflux_TMD_sf"/>
</dbReference>
<evidence type="ECO:0000256" key="1">
    <source>
        <dbReference type="ARBA" id="ARBA00004141"/>
    </source>
</evidence>
<feature type="domain" description="Cation efflux protein transmembrane" evidence="11">
    <location>
        <begin position="66"/>
        <end position="252"/>
    </location>
</feature>
<evidence type="ECO:0000256" key="7">
    <source>
        <dbReference type="ARBA" id="ARBA00023065"/>
    </source>
</evidence>
<evidence type="ECO:0000256" key="6">
    <source>
        <dbReference type="ARBA" id="ARBA00022989"/>
    </source>
</evidence>
<dbReference type="SUPFAM" id="SSF161111">
    <property type="entry name" value="Cation efflux protein transmembrane domain-like"/>
    <property type="match status" value="1"/>
</dbReference>
<keyword evidence="8 10" id="KW-0472">Membrane</keyword>
<reference evidence="13 14" key="5">
    <citation type="journal article" date="2010" name="Appl. Environ. Microbiol.">
        <title>phrR-like gene praR of Azorhizobium caulinodans ORS571 is essential for symbiosis with Sesbania rostrata and is involved in expression of reb genes.</title>
        <authorList>
            <person name="Akiba N."/>
            <person name="Aono T."/>
            <person name="Toyazaki H."/>
            <person name="Sato S."/>
            <person name="Oyaizu H."/>
        </authorList>
    </citation>
    <scope>NUCLEOTIDE SEQUENCE [LARGE SCALE GENOMIC DNA]</scope>
    <source>
        <strain evidence="14">ATCC 43989 / DSM 5975 / JCM 20966 / LMG 6465 / NBRC 14845 / NCIMB 13405 / ORS 571</strain>
    </source>
</reference>
<protein>
    <submittedName>
        <fullName evidence="13">Cation efflux protein</fullName>
    </submittedName>
</protein>
<dbReference type="EMBL" id="AP009384">
    <property type="protein sequence ID" value="BAF89455.1"/>
    <property type="molecule type" value="Genomic_DNA"/>
</dbReference>
<evidence type="ECO:0000256" key="8">
    <source>
        <dbReference type="ARBA" id="ARBA00023136"/>
    </source>
</evidence>
<feature type="transmembrane region" description="Helical" evidence="10">
    <location>
        <begin position="162"/>
        <end position="187"/>
    </location>
</feature>
<feature type="compositionally biased region" description="Basic and acidic residues" evidence="9">
    <location>
        <begin position="23"/>
        <end position="43"/>
    </location>
</feature>
<keyword evidence="6 10" id="KW-1133">Transmembrane helix</keyword>
<feature type="compositionally biased region" description="Basic residues" evidence="9">
    <location>
        <begin position="44"/>
        <end position="53"/>
    </location>
</feature>
<feature type="transmembrane region" description="Helical" evidence="10">
    <location>
        <begin position="63"/>
        <end position="84"/>
    </location>
</feature>
<feature type="domain" description="Cation efflux protein cytoplasmic" evidence="12">
    <location>
        <begin position="259"/>
        <end position="332"/>
    </location>
</feature>
<dbReference type="NCBIfam" id="TIGR01297">
    <property type="entry name" value="CDF"/>
    <property type="match status" value="1"/>
</dbReference>
<keyword evidence="5" id="KW-0864">Zinc transport</keyword>
<evidence type="ECO:0000313" key="13">
    <source>
        <dbReference type="EMBL" id="BAF89455.1"/>
    </source>
</evidence>
<keyword evidence="4 10" id="KW-0812">Transmembrane</keyword>
<dbReference type="PANTHER" id="PTHR11562">
    <property type="entry name" value="CATION EFFLUX PROTEIN/ ZINC TRANSPORTER"/>
    <property type="match status" value="1"/>
</dbReference>
<dbReference type="AlphaFoldDB" id="A8IIV5"/>
<dbReference type="RefSeq" id="WP_012171980.1">
    <property type="nucleotide sequence ID" value="NC_009937.1"/>
</dbReference>
<evidence type="ECO:0000259" key="12">
    <source>
        <dbReference type="Pfam" id="PF16916"/>
    </source>
</evidence>
<dbReference type="STRING" id="438753.AZC_3457"/>
<dbReference type="InterPro" id="IPR036837">
    <property type="entry name" value="Cation_efflux_CTD_sf"/>
</dbReference>
<evidence type="ECO:0000313" key="14">
    <source>
        <dbReference type="Proteomes" id="UP000000270"/>
    </source>
</evidence>
<dbReference type="KEGG" id="azc:AZC_3457"/>
<feature type="transmembrane region" description="Helical" evidence="10">
    <location>
        <begin position="230"/>
        <end position="247"/>
    </location>
</feature>
<dbReference type="HOGENOM" id="CLU_013430_0_0_5"/>
<feature type="compositionally biased region" description="Basic and acidic residues" evidence="9">
    <location>
        <begin position="1"/>
        <end position="16"/>
    </location>
</feature>
<evidence type="ECO:0000256" key="2">
    <source>
        <dbReference type="ARBA" id="ARBA00008873"/>
    </source>
</evidence>
<evidence type="ECO:0000256" key="4">
    <source>
        <dbReference type="ARBA" id="ARBA00022692"/>
    </source>
</evidence>
<dbReference type="InterPro" id="IPR058533">
    <property type="entry name" value="Cation_efflux_TM"/>
</dbReference>
<evidence type="ECO:0000256" key="10">
    <source>
        <dbReference type="SAM" id="Phobius"/>
    </source>
</evidence>
<dbReference type="Gene3D" id="1.20.1510.10">
    <property type="entry name" value="Cation efflux protein transmembrane domain"/>
    <property type="match status" value="1"/>
</dbReference>
<dbReference type="GO" id="GO:0005886">
    <property type="term" value="C:plasma membrane"/>
    <property type="evidence" value="ECO:0007669"/>
    <property type="project" value="TreeGrafter"/>
</dbReference>
<sequence length="346" mass="35928">MGSEHDHSHDAAETTRHAGHNHAGHDHGEGGHAGHAHAAEGHGGHSHGSHAGHSHAVPSSLRAFAIGASANFAFVVVEALFGYWSGSLSLLADAGHNLSDVLGLLLAWAAAWAAQRVPTERRTFGYGRTSILAALTNAIILLLGTGGIVVEAVSRLSDPEPVQTGVVMVVALIGIGVNFGTALLFMAGRKGDLNVRGAFVHLIADAAISLGVVIAAGVIAVTGWLWLDPAVSLVIAVAIIAGTWSLFRDSVDLVLDAVPRHVDRAAVETYLAGLPGVTEVHDLHIWGLSTTEVALMVHLVRTTPAPDDTFLAEVTGEMKRRFGIGHVTIQLEAGPHPCALAPAHVV</sequence>
<keyword evidence="3" id="KW-0813">Transport</keyword>
<reference evidence="13 14" key="1">
    <citation type="journal article" date="2007" name="Appl. Environ. Microbiol.">
        <title>Rhizobial factors required for stem nodule maturation and maintenance in Sesbania rostrata-Azorhizobium caulinodans ORS571 symbiosis.</title>
        <authorList>
            <person name="Suzuki S."/>
            <person name="Aono T."/>
            <person name="Lee KB."/>
            <person name="Suzuki T."/>
            <person name="Liu CT."/>
            <person name="Miwa H."/>
            <person name="Wakao S."/>
            <person name="Iki T."/>
            <person name="Oyaizu H."/>
        </authorList>
    </citation>
    <scope>NUCLEOTIDE SEQUENCE [LARGE SCALE GENOMIC DNA]</scope>
    <source>
        <strain evidence="14">ATCC 43989 / DSM 5975 / JCM 20966 / LMG 6465 / NBRC 14845 / NCIMB 13405 / ORS 571</strain>
    </source>
</reference>
<organism evidence="13 14">
    <name type="scientific">Azorhizobium caulinodans (strain ATCC 43989 / DSM 5975 / JCM 20966 / LMG 6465 / NBRC 14845 / NCIMB 13405 / ORS 571)</name>
    <dbReference type="NCBI Taxonomy" id="438753"/>
    <lineage>
        <taxon>Bacteria</taxon>
        <taxon>Pseudomonadati</taxon>
        <taxon>Pseudomonadota</taxon>
        <taxon>Alphaproteobacteria</taxon>
        <taxon>Hyphomicrobiales</taxon>
        <taxon>Xanthobacteraceae</taxon>
        <taxon>Azorhizobium</taxon>
    </lineage>
</organism>